<dbReference type="Gene3D" id="1.10.287.110">
    <property type="entry name" value="DnaJ domain"/>
    <property type="match status" value="1"/>
</dbReference>
<accession>A0A0N4ZQQ6</accession>
<keyword evidence="3" id="KW-1185">Reference proteome</keyword>
<dbReference type="PRINTS" id="PR00625">
    <property type="entry name" value="JDOMAIN"/>
</dbReference>
<feature type="region of interest" description="Disordered" evidence="1">
    <location>
        <begin position="171"/>
        <end position="255"/>
    </location>
</feature>
<name>A0A0N4ZQQ6_PARTI</name>
<dbReference type="AlphaFoldDB" id="A0A0N4ZQQ6"/>
<dbReference type="GO" id="GO:0005634">
    <property type="term" value="C:nucleus"/>
    <property type="evidence" value="ECO:0007669"/>
    <property type="project" value="TreeGrafter"/>
</dbReference>
<dbReference type="InterPro" id="IPR036869">
    <property type="entry name" value="J_dom_sf"/>
</dbReference>
<feature type="compositionally biased region" description="Basic and acidic residues" evidence="1">
    <location>
        <begin position="171"/>
        <end position="211"/>
    </location>
</feature>
<dbReference type="PANTHER" id="PTHR15606">
    <property type="entry name" value="DNAJ HOMOLOG SUBFAMILY C MEMBER 8/LIPOPOLYSACCHARIDE SPECIFIC RESPONSE-7-RELATED"/>
    <property type="match status" value="1"/>
</dbReference>
<sequence length="255" mass="29999">MSNMDSIDEFERFYTDIKQLEKKDSVLTSVQQIDRLLKPGSTYLNLNPFEVLQIDPESSIDDCKKRFKRLSVLVHPDKNPDDRERADRAFDILKKAIEAIEEPAKLAKIKDGYAEARARLAIMMSEKRRKLKKEGKSTDIPEDTPEGYSKMLWVVVTKVFADRERKRRMLEEREQNEKIRKAEETTKAAEKRKLEEEFKKNYEESRDERRVSWRNFVQKKEAKGKPFSGNGFKLPKNHIEQPPPAKKPTILKPKF</sequence>
<dbReference type="InterPro" id="IPR001623">
    <property type="entry name" value="DnaJ_domain"/>
</dbReference>
<dbReference type="InterPro" id="IPR042858">
    <property type="entry name" value="DNAJC8"/>
</dbReference>
<dbReference type="SMART" id="SM00271">
    <property type="entry name" value="DnaJ"/>
    <property type="match status" value="1"/>
</dbReference>
<reference evidence="4" key="1">
    <citation type="submission" date="2017-02" db="UniProtKB">
        <authorList>
            <consortium name="WormBaseParasite"/>
        </authorList>
    </citation>
    <scope>IDENTIFICATION</scope>
</reference>
<proteinExistence type="predicted"/>
<evidence type="ECO:0000313" key="3">
    <source>
        <dbReference type="Proteomes" id="UP000038045"/>
    </source>
</evidence>
<dbReference type="STRING" id="131310.A0A0N4ZQQ6"/>
<protein>
    <submittedName>
        <fullName evidence="4">J domain-containing protein</fullName>
    </submittedName>
</protein>
<evidence type="ECO:0000313" key="4">
    <source>
        <dbReference type="WBParaSite" id="PTRK_0001084700.1"/>
    </source>
</evidence>
<dbReference type="CDD" id="cd06257">
    <property type="entry name" value="DnaJ"/>
    <property type="match status" value="1"/>
</dbReference>
<dbReference type="PROSITE" id="PS50076">
    <property type="entry name" value="DNAJ_2"/>
    <property type="match status" value="1"/>
</dbReference>
<dbReference type="WBParaSite" id="PTRK_0001084700.1">
    <property type="protein sequence ID" value="PTRK_0001084700.1"/>
    <property type="gene ID" value="PTRK_0001084700"/>
</dbReference>
<evidence type="ECO:0000256" key="1">
    <source>
        <dbReference type="SAM" id="MobiDB-lite"/>
    </source>
</evidence>
<organism evidence="3 4">
    <name type="scientific">Parastrongyloides trichosuri</name>
    <name type="common">Possum-specific nematode worm</name>
    <dbReference type="NCBI Taxonomy" id="131310"/>
    <lineage>
        <taxon>Eukaryota</taxon>
        <taxon>Metazoa</taxon>
        <taxon>Ecdysozoa</taxon>
        <taxon>Nematoda</taxon>
        <taxon>Chromadorea</taxon>
        <taxon>Rhabditida</taxon>
        <taxon>Tylenchina</taxon>
        <taxon>Panagrolaimomorpha</taxon>
        <taxon>Strongyloidoidea</taxon>
        <taxon>Strongyloididae</taxon>
        <taxon>Parastrongyloides</taxon>
    </lineage>
</organism>
<feature type="domain" description="J" evidence="2">
    <location>
        <begin position="47"/>
        <end position="114"/>
    </location>
</feature>
<dbReference type="Proteomes" id="UP000038045">
    <property type="component" value="Unplaced"/>
</dbReference>
<dbReference type="SUPFAM" id="SSF46565">
    <property type="entry name" value="Chaperone J-domain"/>
    <property type="match status" value="1"/>
</dbReference>
<dbReference type="Pfam" id="PF00226">
    <property type="entry name" value="DnaJ"/>
    <property type="match status" value="1"/>
</dbReference>
<dbReference type="FunFam" id="1.10.287.110:FF:000158">
    <property type="entry name" value="dnaJ homolog subfamily C member 8"/>
    <property type="match status" value="1"/>
</dbReference>
<dbReference type="PANTHER" id="PTHR15606:SF4">
    <property type="entry name" value="DNAJ HOMOLOG SUBFAMILY C MEMBER 8"/>
    <property type="match status" value="1"/>
</dbReference>
<evidence type="ECO:0000259" key="2">
    <source>
        <dbReference type="PROSITE" id="PS50076"/>
    </source>
</evidence>